<dbReference type="EMBL" id="PKPP01000452">
    <property type="protein sequence ID" value="PWA92594.1"/>
    <property type="molecule type" value="Genomic_DNA"/>
</dbReference>
<feature type="compositionally biased region" description="Basic and acidic residues" evidence="2">
    <location>
        <begin position="768"/>
        <end position="784"/>
    </location>
</feature>
<dbReference type="Pfam" id="PF04842">
    <property type="entry name" value="DUF639"/>
    <property type="match status" value="1"/>
</dbReference>
<keyword evidence="1" id="KW-0175">Coiled coil</keyword>
<dbReference type="OrthoDB" id="1903413at2759"/>
<dbReference type="STRING" id="35608.A0A2U1Q3J2"/>
<dbReference type="Proteomes" id="UP000245207">
    <property type="component" value="Unassembled WGS sequence"/>
</dbReference>
<evidence type="ECO:0000256" key="3">
    <source>
        <dbReference type="SAM" id="Phobius"/>
    </source>
</evidence>
<dbReference type="InterPro" id="IPR005174">
    <property type="entry name" value="KIB1-4_b-propeller"/>
</dbReference>
<feature type="coiled-coil region" evidence="1">
    <location>
        <begin position="1108"/>
        <end position="1145"/>
    </location>
</feature>
<evidence type="ECO:0008006" key="8">
    <source>
        <dbReference type="Google" id="ProtNLM"/>
    </source>
</evidence>
<keyword evidence="3" id="KW-0472">Membrane</keyword>
<keyword evidence="3" id="KW-0812">Transmembrane</keyword>
<keyword evidence="3" id="KW-1133">Transmembrane helix</keyword>
<feature type="domain" description="KIB1-4 beta-propeller" evidence="5">
    <location>
        <begin position="453"/>
        <end position="682"/>
    </location>
</feature>
<reference evidence="6 7" key="1">
    <citation type="journal article" date="2018" name="Mol. Plant">
        <title>The genome of Artemisia annua provides insight into the evolution of Asteraceae family and artemisinin biosynthesis.</title>
        <authorList>
            <person name="Shen Q."/>
            <person name="Zhang L."/>
            <person name="Liao Z."/>
            <person name="Wang S."/>
            <person name="Yan T."/>
            <person name="Shi P."/>
            <person name="Liu M."/>
            <person name="Fu X."/>
            <person name="Pan Q."/>
            <person name="Wang Y."/>
            <person name="Lv Z."/>
            <person name="Lu X."/>
            <person name="Zhang F."/>
            <person name="Jiang W."/>
            <person name="Ma Y."/>
            <person name="Chen M."/>
            <person name="Hao X."/>
            <person name="Li L."/>
            <person name="Tang Y."/>
            <person name="Lv G."/>
            <person name="Zhou Y."/>
            <person name="Sun X."/>
            <person name="Brodelius P.E."/>
            <person name="Rose J.K.C."/>
            <person name="Tang K."/>
        </authorList>
    </citation>
    <scope>NUCLEOTIDE SEQUENCE [LARGE SCALE GENOMIC DNA]</scope>
    <source>
        <strain evidence="7">cv. Huhao1</strain>
        <tissue evidence="6">Leaf</tissue>
    </source>
</reference>
<evidence type="ECO:0000256" key="2">
    <source>
        <dbReference type="SAM" id="MobiDB-lite"/>
    </source>
</evidence>
<dbReference type="Pfam" id="PF03478">
    <property type="entry name" value="Beta-prop_KIB1-4"/>
    <property type="match status" value="2"/>
</dbReference>
<organism evidence="6 7">
    <name type="scientific">Artemisia annua</name>
    <name type="common">Sweet wormwood</name>
    <dbReference type="NCBI Taxonomy" id="35608"/>
    <lineage>
        <taxon>Eukaryota</taxon>
        <taxon>Viridiplantae</taxon>
        <taxon>Streptophyta</taxon>
        <taxon>Embryophyta</taxon>
        <taxon>Tracheophyta</taxon>
        <taxon>Spermatophyta</taxon>
        <taxon>Magnoliopsida</taxon>
        <taxon>eudicotyledons</taxon>
        <taxon>Gunneridae</taxon>
        <taxon>Pentapetalae</taxon>
        <taxon>asterids</taxon>
        <taxon>campanulids</taxon>
        <taxon>Asterales</taxon>
        <taxon>Asteraceae</taxon>
        <taxon>Asteroideae</taxon>
        <taxon>Anthemideae</taxon>
        <taxon>Artemisiinae</taxon>
        <taxon>Artemisia</taxon>
    </lineage>
</organism>
<evidence type="ECO:0000256" key="1">
    <source>
        <dbReference type="SAM" id="Coils"/>
    </source>
</evidence>
<dbReference type="PANTHER" id="PTHR31860:SF12">
    <property type="match status" value="1"/>
</dbReference>
<feature type="region of interest" description="Disordered" evidence="2">
    <location>
        <begin position="764"/>
        <end position="791"/>
    </location>
</feature>
<protein>
    <recommendedName>
        <fullName evidence="8">DUF295 domain-containing protein</fullName>
    </recommendedName>
</protein>
<sequence length="1357" mass="154374">MEQKQICCGSIYDQLPPLSPNYPWFVAQIGKDDTEVQILFTAQDPNSHYHCRIPELLGKHIRGSFHGWLVLSTGIIWSLWNPMTSKTICLPPLILKDGDMDTDVIGECCLSSPPDDPNSVLLLTNLDRPTFVFCKLDCKLNGSRWTEVSYAEQVMNITGENHLRPLIYCNGKVYANTLGSDYLVQVDIVVGREVEINILPILELPWPSFIDCSKALHYLRGSSKELFDIVLGFKDLYKTVLAIQLFKLDMSSMKWEEMDDLKENILSISHNSYYSFFYSHAIASSEIGGYIHILGEQGKIIYSYHVKDKTISLSSMPCLVGATNVSAWPLFEWRLEDDNTDPIQEEEDKDDEIVTPLVKDDGAELHSTNDESHLLNLPFHILETIMKFCVGVEYLKFRATCKHCHSAAPLVKWINEASLERFQTYSSVSPWMIVFDKHQGIITLTDPMFGEEYYIKTPKQLISEIKIYDSKHGWLLMYVEEGSLLVFYNPFTSDIRKLPLVPYLESLSFSAPPTSPDCIVVGFATYGDEWHLYIHSVAREQNWRTIVQNFAGDAPYRYSFPTFYDGDLYALCNDGELDVFKDIDKEDIYWYIVEDAPTSCCTSEKQYFLVKCDQNLLLIIVGKFGESIELFESKNSTEEWEKIDGLGRHTIYICDTTCICIEAKTPTMENKIYFPRLHSENGNLVFYSLETRRRLDTSVSGLIEDFEGIWKGDENKKGEYGRKLVEYCSSRTLYEMCKDVEQTIREGAFSQLTFDMMLAWEMPTSTDEQSHTESVAKEKEEKKKTATANQSNQQDEIPLFYSDIMPLLVNNKPSAGEQAFVWLGSLVPLVADFINGRFTFETLTASTENRLHFPAYDKFLQEIDKCVQHLQKQATPKNVDMADDEFILHVEGTATSQRVIRHIGKQSWPGRLTLTNYALYFEASRSMSYEDAFKLDLSKDINQSIKPVATGPFGAPLFDKAIIYESAELEDGFQIEFPELTSSTRRDHWLALVNEIMLLHKFLAKFKVESPLQEWEMHARTILGIIRLHAAREMLRISPPNPKSFLIFALLDELPTGNNVLEELAESLKSVKSGHPCSASSILRNLNVAQACVPIAESELGSERSESISNQPENIESLENALEQVIEEAKEIDTAKATADELKEDGIGDNALVLMELGKRFQSALPWFQEIIEWKRPATTIMVMSTSLLVVYKEWVGQAIAGLLLWMVSKMIHARKDEIGKRTKFTVATPDQTTMDSIVATQHGINTIYNIMQLVNISLLKIWSIWLANAPKHTDAVITAMLGCAFVLAVIPLKYIIMAVLISTFAMKLKPGNRRDKTNQMGNRRIKGWWDSIPVLPVEVVQESSNETPKDSRQKSE</sequence>
<keyword evidence="7" id="KW-1185">Reference proteome</keyword>
<evidence type="ECO:0000313" key="7">
    <source>
        <dbReference type="Proteomes" id="UP000245207"/>
    </source>
</evidence>
<dbReference type="InterPro" id="IPR006927">
    <property type="entry name" value="DUF639"/>
</dbReference>
<dbReference type="InterPro" id="IPR001810">
    <property type="entry name" value="F-box_dom"/>
</dbReference>
<evidence type="ECO:0000259" key="4">
    <source>
        <dbReference type="Pfam" id="PF00646"/>
    </source>
</evidence>
<comment type="caution">
    <text evidence="6">The sequence shown here is derived from an EMBL/GenBank/DDBJ whole genome shotgun (WGS) entry which is preliminary data.</text>
</comment>
<evidence type="ECO:0000313" key="6">
    <source>
        <dbReference type="EMBL" id="PWA92594.1"/>
    </source>
</evidence>
<proteinExistence type="predicted"/>
<gene>
    <name evidence="6" type="ORF">CTI12_AA078440</name>
</gene>
<feature type="domain" description="KIB1-4 beta-propeller" evidence="5">
    <location>
        <begin position="44"/>
        <end position="276"/>
    </location>
</feature>
<dbReference type="Pfam" id="PF00646">
    <property type="entry name" value="F-box"/>
    <property type="match status" value="1"/>
</dbReference>
<accession>A0A2U1Q3J2</accession>
<evidence type="ECO:0000259" key="5">
    <source>
        <dbReference type="Pfam" id="PF03478"/>
    </source>
</evidence>
<feature type="transmembrane region" description="Helical" evidence="3">
    <location>
        <begin position="1280"/>
        <end position="1307"/>
    </location>
</feature>
<dbReference type="PANTHER" id="PTHR31860">
    <property type="entry name" value="HEAT-INDUCIBLE TRANSCRIPTION REPRESSOR (DUF639)-RELATED"/>
    <property type="match status" value="1"/>
</dbReference>
<name>A0A2U1Q3J2_ARTAN</name>
<feature type="domain" description="F-box" evidence="4">
    <location>
        <begin position="374"/>
        <end position="407"/>
    </location>
</feature>